<evidence type="ECO:0000313" key="1">
    <source>
        <dbReference type="EMBL" id="MBM2769544.1"/>
    </source>
</evidence>
<dbReference type="GeneID" id="56502794"/>
<evidence type="ECO:0000313" key="3">
    <source>
        <dbReference type="Proteomes" id="UP000494201"/>
    </source>
</evidence>
<dbReference type="AlphaFoldDB" id="A0A6P2GE61"/>
<keyword evidence="4" id="KW-1185">Reference proteome</keyword>
<gene>
    <name evidence="2" type="ORF">BAN20980_04731</name>
    <name evidence="1" type="ORF">JQK92_24290</name>
</gene>
<reference evidence="1 4" key="2">
    <citation type="submission" date="2021-02" db="EMBL/GenBank/DDBJ databases">
        <title>Draft genome of the type strains Burkholderia anthina DSM16086.</title>
        <authorList>
            <person name="Hertel R."/>
            <person name="Meissner J."/>
            <person name="Poehlein A."/>
            <person name="Daniel R."/>
            <person name="Commichau F.M."/>
        </authorList>
    </citation>
    <scope>NUCLEOTIDE SEQUENCE [LARGE SCALE GENOMIC DNA]</scope>
    <source>
        <strain evidence="1 4">DSM 16086</strain>
    </source>
</reference>
<evidence type="ECO:0000313" key="2">
    <source>
        <dbReference type="EMBL" id="VVU52008.1"/>
    </source>
</evidence>
<dbReference type="Proteomes" id="UP000494201">
    <property type="component" value="Unassembled WGS sequence"/>
</dbReference>
<dbReference type="EMBL" id="JAFCIQ010000020">
    <property type="protein sequence ID" value="MBM2769544.1"/>
    <property type="molecule type" value="Genomic_DNA"/>
</dbReference>
<protein>
    <submittedName>
        <fullName evidence="2">Uncharacterized protein</fullName>
    </submittedName>
</protein>
<proteinExistence type="predicted"/>
<sequence length="127" mass="14370">MATLKAATLQMTKQHANHRSARRITAPLLLTLMCGPVATGHAWAGSEGICFQISRMALEMARDRDDGVPYATEQAKFESNLKTIPPDWRRDFRGIYMGALDLVYKHERDAKPDELQRAVYKVCVSQY</sequence>
<evidence type="ECO:0000313" key="4">
    <source>
        <dbReference type="Proteomes" id="UP000755577"/>
    </source>
</evidence>
<accession>A0A6P2GE61</accession>
<dbReference type="RefSeq" id="WP_174927611.1">
    <property type="nucleotide sequence ID" value="NZ_CABVLY010000020.1"/>
</dbReference>
<organism evidence="2 3">
    <name type="scientific">Burkholderia anthina</name>
    <dbReference type="NCBI Taxonomy" id="179879"/>
    <lineage>
        <taxon>Bacteria</taxon>
        <taxon>Pseudomonadati</taxon>
        <taxon>Pseudomonadota</taxon>
        <taxon>Betaproteobacteria</taxon>
        <taxon>Burkholderiales</taxon>
        <taxon>Burkholderiaceae</taxon>
        <taxon>Burkholderia</taxon>
        <taxon>Burkholderia cepacia complex</taxon>
    </lineage>
</organism>
<name>A0A6P2GE61_9BURK</name>
<dbReference type="Proteomes" id="UP000755577">
    <property type="component" value="Unassembled WGS sequence"/>
</dbReference>
<dbReference type="EMBL" id="CABVLY010000020">
    <property type="protein sequence ID" value="VVU52008.1"/>
    <property type="molecule type" value="Genomic_DNA"/>
</dbReference>
<reference evidence="2 3" key="1">
    <citation type="submission" date="2019-09" db="EMBL/GenBank/DDBJ databases">
        <authorList>
            <person name="Depoorter E."/>
        </authorList>
    </citation>
    <scope>NUCLEOTIDE SEQUENCE [LARGE SCALE GENOMIC DNA]</scope>
    <source>
        <strain evidence="2">LMG 20980</strain>
    </source>
</reference>